<reference evidence="2 4" key="2">
    <citation type="submission" date="2016-11" db="EMBL/GenBank/DDBJ databases">
        <title>Description of two novel members of the family Erysipelotrichaceae: Ileibacterium lipovorans gen. nov., sp. nov. and Dubosiella newyorkensis, gen. nov., sp. nov.</title>
        <authorList>
            <person name="Cox L.M."/>
            <person name="Sohn J."/>
            <person name="Tyrrell K.L."/>
            <person name="Citron D.M."/>
            <person name="Lawson P.A."/>
            <person name="Patel N.B."/>
            <person name="Iizumi T."/>
            <person name="Perez-Perez G.I."/>
            <person name="Goldstein E.J."/>
            <person name="Blaser M.J."/>
        </authorList>
    </citation>
    <scope>NUCLEOTIDE SEQUENCE [LARGE SCALE GENOMIC DNA]</scope>
    <source>
        <strain evidence="2 4">NYU-BL-K8</strain>
    </source>
</reference>
<dbReference type="EMBL" id="MPJZ01000010">
    <property type="protein sequence ID" value="OLU47150.1"/>
    <property type="molecule type" value="Genomic_DNA"/>
</dbReference>
<sequence length="114" mass="13200">MSDIRFIKGDTLLFQGPGHLEELPDGLQIEFESPDFSQTWILGKKRLEIVSRTEMTVRMQLRDGEHCPVHIDSPWGCMETTAVVRRLEIADGQAEAVYELEGDVHRFRLEWTKE</sequence>
<evidence type="ECO:0000313" key="3">
    <source>
        <dbReference type="Proteomes" id="UP000069771"/>
    </source>
</evidence>
<dbReference type="KEGG" id="fro:AALO17_27860"/>
<evidence type="ECO:0000313" key="1">
    <source>
        <dbReference type="EMBL" id="AMK55920.1"/>
    </source>
</evidence>
<dbReference type="EMBL" id="CP011391">
    <property type="protein sequence ID" value="AMK55920.1"/>
    <property type="molecule type" value="Genomic_DNA"/>
</dbReference>
<dbReference type="Proteomes" id="UP000069771">
    <property type="component" value="Chromosome"/>
</dbReference>
<name>A0A140DZ43_9FIRM</name>
<evidence type="ECO:0000313" key="4">
    <source>
        <dbReference type="Proteomes" id="UP000186758"/>
    </source>
</evidence>
<dbReference type="RefSeq" id="WP_067559983.1">
    <property type="nucleotide sequence ID" value="NZ_CAJTBG010000010.1"/>
</dbReference>
<dbReference type="Proteomes" id="UP000186758">
    <property type="component" value="Unassembled WGS sequence"/>
</dbReference>
<dbReference type="STRING" id="1702221.AALO17_27860"/>
<organism evidence="1 3">
    <name type="scientific">Faecalibaculum rodentium</name>
    <dbReference type="NCBI Taxonomy" id="1702221"/>
    <lineage>
        <taxon>Bacteria</taxon>
        <taxon>Bacillati</taxon>
        <taxon>Bacillota</taxon>
        <taxon>Erysipelotrichia</taxon>
        <taxon>Erysipelotrichales</taxon>
        <taxon>Erysipelotrichaceae</taxon>
        <taxon>Faecalibaculum</taxon>
    </lineage>
</organism>
<reference evidence="1 3" key="1">
    <citation type="journal article" date="2016" name="Gut Pathog.">
        <title>Whole genome sequencing of "Faecalibaculum rodentium" ALO17, isolated from C57BL/6J laboratory mouse feces.</title>
        <authorList>
            <person name="Lim S."/>
            <person name="Chang D.H."/>
            <person name="Ahn S."/>
            <person name="Kim B.C."/>
        </authorList>
    </citation>
    <scope>NUCLEOTIDE SEQUENCE [LARGE SCALE GENOMIC DNA]</scope>
    <source>
        <strain evidence="1 3">Alo17</strain>
    </source>
</reference>
<proteinExistence type="predicted"/>
<protein>
    <submittedName>
        <fullName evidence="1">Uncharacterized protein</fullName>
    </submittedName>
</protein>
<gene>
    <name evidence="1" type="ORF">AALO17_27860</name>
    <name evidence="2" type="ORF">BO223_01350</name>
</gene>
<dbReference type="GeneID" id="78479245"/>
<keyword evidence="3" id="KW-1185">Reference proteome</keyword>
<evidence type="ECO:0000313" key="2">
    <source>
        <dbReference type="EMBL" id="OLU47150.1"/>
    </source>
</evidence>
<accession>A0A140DZ43</accession>
<dbReference type="AlphaFoldDB" id="A0A140DZ43"/>